<gene>
    <name evidence="1" type="ORF">L3Y34_017795</name>
</gene>
<accession>A0AAE9DIZ2</accession>
<dbReference type="AlphaFoldDB" id="A0AAE9DIZ2"/>
<sequence>MQANTTYYCYFRKLTSWILARTTRCVFWTSYRRRESGTRRRELNRKQWSAVWKRKEAGSTDGQIEMISNVTGGGG</sequence>
<dbReference type="Proteomes" id="UP000827892">
    <property type="component" value="Chromosome II"/>
</dbReference>
<reference evidence="1 2" key="1">
    <citation type="submission" date="2022-05" db="EMBL/GenBank/DDBJ databases">
        <title>Chromosome-level reference genomes for two strains of Caenorhabditis briggsae: an improved platform for comparative genomics.</title>
        <authorList>
            <person name="Stevens L."/>
            <person name="Andersen E.C."/>
        </authorList>
    </citation>
    <scope>NUCLEOTIDE SEQUENCE [LARGE SCALE GENOMIC DNA]</scope>
    <source>
        <strain evidence="1">QX1410_ONT</strain>
        <tissue evidence="1">Whole-organism</tissue>
    </source>
</reference>
<protein>
    <submittedName>
        <fullName evidence="1">Uncharacterized protein</fullName>
    </submittedName>
</protein>
<proteinExistence type="predicted"/>
<name>A0AAE9DIZ2_CAEBR</name>
<organism evidence="1 2">
    <name type="scientific">Caenorhabditis briggsae</name>
    <dbReference type="NCBI Taxonomy" id="6238"/>
    <lineage>
        <taxon>Eukaryota</taxon>
        <taxon>Metazoa</taxon>
        <taxon>Ecdysozoa</taxon>
        <taxon>Nematoda</taxon>
        <taxon>Chromadorea</taxon>
        <taxon>Rhabditida</taxon>
        <taxon>Rhabditina</taxon>
        <taxon>Rhabditomorpha</taxon>
        <taxon>Rhabditoidea</taxon>
        <taxon>Rhabditidae</taxon>
        <taxon>Peloderinae</taxon>
        <taxon>Caenorhabditis</taxon>
    </lineage>
</organism>
<evidence type="ECO:0000313" key="1">
    <source>
        <dbReference type="EMBL" id="ULU05335.1"/>
    </source>
</evidence>
<dbReference type="EMBL" id="CP090892">
    <property type="protein sequence ID" value="ULU05335.1"/>
    <property type="molecule type" value="Genomic_DNA"/>
</dbReference>
<evidence type="ECO:0000313" key="2">
    <source>
        <dbReference type="Proteomes" id="UP000827892"/>
    </source>
</evidence>